<dbReference type="InterPro" id="IPR050832">
    <property type="entry name" value="Bact_Acetyltransf"/>
</dbReference>
<dbReference type="Gene3D" id="3.40.630.30">
    <property type="match status" value="1"/>
</dbReference>
<dbReference type="InterPro" id="IPR016181">
    <property type="entry name" value="Acyl_CoA_acyltransferase"/>
</dbReference>
<dbReference type="PANTHER" id="PTHR43877:SF1">
    <property type="entry name" value="ACETYLTRANSFERASE"/>
    <property type="match status" value="1"/>
</dbReference>
<dbReference type="STRING" id="979556.MTES_1734"/>
<dbReference type="PROSITE" id="PS51186">
    <property type="entry name" value="GNAT"/>
    <property type="match status" value="1"/>
</dbReference>
<evidence type="ECO:0000259" key="3">
    <source>
        <dbReference type="PROSITE" id="PS51186"/>
    </source>
</evidence>
<dbReference type="AlphaFoldDB" id="E8NB51"/>
<dbReference type="SUPFAM" id="SSF55729">
    <property type="entry name" value="Acyl-CoA N-acyltransferases (Nat)"/>
    <property type="match status" value="1"/>
</dbReference>
<keyword evidence="2" id="KW-0012">Acyltransferase</keyword>
<name>E8NB51_MICTS</name>
<accession>E8NB51</accession>
<dbReference type="CDD" id="cd04301">
    <property type="entry name" value="NAT_SF"/>
    <property type="match status" value="1"/>
</dbReference>
<evidence type="ECO:0000313" key="4">
    <source>
        <dbReference type="EMBL" id="BAJ74698.1"/>
    </source>
</evidence>
<dbReference type="PANTHER" id="PTHR43877">
    <property type="entry name" value="AMINOALKYLPHOSPHONATE N-ACETYLTRANSFERASE-RELATED-RELATED"/>
    <property type="match status" value="1"/>
</dbReference>
<dbReference type="InterPro" id="IPR000182">
    <property type="entry name" value="GNAT_dom"/>
</dbReference>
<evidence type="ECO:0000313" key="5">
    <source>
        <dbReference type="Proteomes" id="UP000008975"/>
    </source>
</evidence>
<dbReference type="EMBL" id="AP012052">
    <property type="protein sequence ID" value="BAJ74698.1"/>
    <property type="molecule type" value="Genomic_DNA"/>
</dbReference>
<dbReference type="Proteomes" id="UP000008975">
    <property type="component" value="Chromosome"/>
</dbReference>
<keyword evidence="1" id="KW-0808">Transferase</keyword>
<protein>
    <submittedName>
        <fullName evidence="4">Acetyltransferase</fullName>
    </submittedName>
</protein>
<proteinExistence type="predicted"/>
<reference evidence="4 5" key="1">
    <citation type="journal article" date="2011" name="J. Bacteriol.">
        <title>Genome sequence of Microbacterium testaceum StLB037, an N-acylhomoserine lactone-degrading bacterium isolated from potato leaves.</title>
        <authorList>
            <person name="Morohoshi T."/>
            <person name="Wang W.-Z."/>
            <person name="Someya N."/>
            <person name="Ikeda T."/>
        </authorList>
    </citation>
    <scope>NUCLEOTIDE SEQUENCE [LARGE SCALE GENOMIC DNA]</scope>
    <source>
        <strain evidence="4 5">StLB037</strain>
    </source>
</reference>
<sequence>MTGQSYAPVVETATLADIDALLAFWAIAGENDARPSDSAPAVEALLRRDPDAVLVVRAEGRIVGTVIAGWDGWRAHLYRLAVHPDHRRQGIARLLLDAAEARLRALGAGRFDAMVLEGNDLGASAWAARGYAPQPEWRRWVRSAR</sequence>
<reference key="2">
    <citation type="submission" date="2011-02" db="EMBL/GenBank/DDBJ databases">
        <title>Genome sequence of Microbacterium testaceum StLB037.</title>
        <authorList>
            <person name="Morohoshi T."/>
            <person name="Wang W.Z."/>
            <person name="Someya N."/>
            <person name="Ikeda T."/>
        </authorList>
    </citation>
    <scope>NUCLEOTIDE SEQUENCE</scope>
    <source>
        <strain>StLB037</strain>
    </source>
</reference>
<dbReference type="KEGG" id="mts:MTES_1734"/>
<dbReference type="RefSeq" id="WP_013584823.1">
    <property type="nucleotide sequence ID" value="NC_015125.1"/>
</dbReference>
<gene>
    <name evidence="4" type="ordered locus">MTES_1734</name>
</gene>
<feature type="domain" description="N-acetyltransferase" evidence="3">
    <location>
        <begin position="8"/>
        <end position="145"/>
    </location>
</feature>
<dbReference type="HOGENOM" id="CLU_013985_34_1_11"/>
<evidence type="ECO:0000256" key="1">
    <source>
        <dbReference type="ARBA" id="ARBA00022679"/>
    </source>
</evidence>
<organism evidence="4 5">
    <name type="scientific">Microbacterium testaceum (strain StLB037)</name>
    <dbReference type="NCBI Taxonomy" id="979556"/>
    <lineage>
        <taxon>Bacteria</taxon>
        <taxon>Bacillati</taxon>
        <taxon>Actinomycetota</taxon>
        <taxon>Actinomycetes</taxon>
        <taxon>Micrococcales</taxon>
        <taxon>Microbacteriaceae</taxon>
        <taxon>Microbacterium</taxon>
    </lineage>
</organism>
<dbReference type="Pfam" id="PF00583">
    <property type="entry name" value="Acetyltransf_1"/>
    <property type="match status" value="1"/>
</dbReference>
<dbReference type="eggNOG" id="COG0456">
    <property type="taxonomic scope" value="Bacteria"/>
</dbReference>
<dbReference type="GO" id="GO:0016747">
    <property type="term" value="F:acyltransferase activity, transferring groups other than amino-acyl groups"/>
    <property type="evidence" value="ECO:0007669"/>
    <property type="project" value="InterPro"/>
</dbReference>
<evidence type="ECO:0000256" key="2">
    <source>
        <dbReference type="ARBA" id="ARBA00023315"/>
    </source>
</evidence>